<dbReference type="PRINTS" id="PR00032">
    <property type="entry name" value="HTHARAC"/>
</dbReference>
<protein>
    <submittedName>
        <fullName evidence="5">Helix-turn-helix transcriptional regulator</fullName>
    </submittedName>
</protein>
<sequence length="297" mass="34745">MQSNQDDIDGFTYKFNLTPELSFMYNKFNFKEPLAVLRTSDNNRFLIQIDFHLKGSHEILYLPKVKSNIGELESDSFNVLLSNSYLDCEFKYLEDQDHQNFSIVIDQSYIQRNFIELMNLKDDVIYLLTSRDKLYLGSKVQLNIFEIIHSILIDVSDGNRNYPLLKSKIDQVLALYFDFLNDFDFRNLKFNDLSNDLLNNAIQIINEKYNDVITVEGLAKQLSVSPAKLKRTFSDNLDTSVGKYIRKVKLKKAYHWIETNKYNVSEAGRMIGYSNLSHFTTAFRKEFGILPKQIKNQ</sequence>
<dbReference type="Proteomes" id="UP000559010">
    <property type="component" value="Unassembled WGS sequence"/>
</dbReference>
<dbReference type="EMBL" id="JABBNU010000010">
    <property type="protein sequence ID" value="NMM49973.1"/>
    <property type="molecule type" value="Genomic_DNA"/>
</dbReference>
<keyword evidence="3" id="KW-0804">Transcription</keyword>
<dbReference type="PANTHER" id="PTHR47893:SF1">
    <property type="entry name" value="REGULATORY PROTEIN PCHR"/>
    <property type="match status" value="1"/>
</dbReference>
<dbReference type="Gene3D" id="1.10.10.60">
    <property type="entry name" value="Homeodomain-like"/>
    <property type="match status" value="1"/>
</dbReference>
<accession>A0A848IZK4</accession>
<comment type="caution">
    <text evidence="5">The sequence shown here is derived from an EMBL/GenBank/DDBJ whole genome shotgun (WGS) entry which is preliminary data.</text>
</comment>
<dbReference type="InterPro" id="IPR020449">
    <property type="entry name" value="Tscrpt_reg_AraC-type_HTH"/>
</dbReference>
<dbReference type="Pfam" id="PF12833">
    <property type="entry name" value="HTH_18"/>
    <property type="match status" value="1"/>
</dbReference>
<dbReference type="PROSITE" id="PS01124">
    <property type="entry name" value="HTH_ARAC_FAMILY_2"/>
    <property type="match status" value="1"/>
</dbReference>
<dbReference type="SMART" id="SM00342">
    <property type="entry name" value="HTH_ARAC"/>
    <property type="match status" value="1"/>
</dbReference>
<gene>
    <name evidence="5" type="ORF">HH304_16320</name>
</gene>
<keyword evidence="2" id="KW-0238">DNA-binding</keyword>
<dbReference type="InterPro" id="IPR018060">
    <property type="entry name" value="HTH_AraC"/>
</dbReference>
<dbReference type="GO" id="GO:0003700">
    <property type="term" value="F:DNA-binding transcription factor activity"/>
    <property type="evidence" value="ECO:0007669"/>
    <property type="project" value="InterPro"/>
</dbReference>
<dbReference type="AlphaFoldDB" id="A0A848IZK4"/>
<name>A0A848IZK4_9BACT</name>
<evidence type="ECO:0000259" key="4">
    <source>
        <dbReference type="PROSITE" id="PS01124"/>
    </source>
</evidence>
<evidence type="ECO:0000256" key="3">
    <source>
        <dbReference type="ARBA" id="ARBA00023163"/>
    </source>
</evidence>
<evidence type="ECO:0000313" key="5">
    <source>
        <dbReference type="EMBL" id="NMM49973.1"/>
    </source>
</evidence>
<dbReference type="RefSeq" id="WP_169683621.1">
    <property type="nucleotide sequence ID" value="NZ_JABBNU010000010.1"/>
</dbReference>
<evidence type="ECO:0000256" key="2">
    <source>
        <dbReference type="ARBA" id="ARBA00023125"/>
    </source>
</evidence>
<feature type="domain" description="HTH araC/xylS-type" evidence="4">
    <location>
        <begin position="199"/>
        <end position="297"/>
    </location>
</feature>
<organism evidence="5 6">
    <name type="scientific">Marinigracilibium pacificum</name>
    <dbReference type="NCBI Taxonomy" id="2729599"/>
    <lineage>
        <taxon>Bacteria</taxon>
        <taxon>Pseudomonadati</taxon>
        <taxon>Bacteroidota</taxon>
        <taxon>Cytophagia</taxon>
        <taxon>Cytophagales</taxon>
        <taxon>Flammeovirgaceae</taxon>
        <taxon>Marinigracilibium</taxon>
    </lineage>
</organism>
<proteinExistence type="predicted"/>
<dbReference type="SUPFAM" id="SSF46689">
    <property type="entry name" value="Homeodomain-like"/>
    <property type="match status" value="2"/>
</dbReference>
<reference evidence="5 6" key="1">
    <citation type="submission" date="2020-04" db="EMBL/GenBank/DDBJ databases">
        <title>Flammeovirgaceae bacterium KN852 isolated from deep sea.</title>
        <authorList>
            <person name="Zhang D.-C."/>
        </authorList>
    </citation>
    <scope>NUCLEOTIDE SEQUENCE [LARGE SCALE GENOMIC DNA]</scope>
    <source>
        <strain evidence="5 6">KN852</strain>
    </source>
</reference>
<keyword evidence="6" id="KW-1185">Reference proteome</keyword>
<evidence type="ECO:0000256" key="1">
    <source>
        <dbReference type="ARBA" id="ARBA00023015"/>
    </source>
</evidence>
<dbReference type="GO" id="GO:0043565">
    <property type="term" value="F:sequence-specific DNA binding"/>
    <property type="evidence" value="ECO:0007669"/>
    <property type="project" value="InterPro"/>
</dbReference>
<keyword evidence="1" id="KW-0805">Transcription regulation</keyword>
<dbReference type="PANTHER" id="PTHR47893">
    <property type="entry name" value="REGULATORY PROTEIN PCHR"/>
    <property type="match status" value="1"/>
</dbReference>
<dbReference type="InterPro" id="IPR053142">
    <property type="entry name" value="PchR_regulatory_protein"/>
</dbReference>
<dbReference type="InterPro" id="IPR009057">
    <property type="entry name" value="Homeodomain-like_sf"/>
</dbReference>
<evidence type="ECO:0000313" key="6">
    <source>
        <dbReference type="Proteomes" id="UP000559010"/>
    </source>
</evidence>